<evidence type="ECO:0000313" key="6">
    <source>
        <dbReference type="EMBL" id="MDP1026948.1"/>
    </source>
</evidence>
<organism evidence="6 7">
    <name type="scientific">Sphingomonas aurea</name>
    <dbReference type="NCBI Taxonomy" id="3063994"/>
    <lineage>
        <taxon>Bacteria</taxon>
        <taxon>Pseudomonadati</taxon>
        <taxon>Pseudomonadota</taxon>
        <taxon>Alphaproteobacteria</taxon>
        <taxon>Sphingomonadales</taxon>
        <taxon>Sphingomonadaceae</taxon>
        <taxon>Sphingomonas</taxon>
    </lineage>
</organism>
<sequence>MTGRVLGLMLLLVVAGWGVGQVVRWAMPVGRDVSGDVAARAVLADTGEPREVARDADLTMVVFTDYRCPACRASAPALEAAVAADGRVTVAYRDWPIFGDASVAAARVALAVEPARYGALHRLLMRERRPLTPDVLFDLVARVGDDPARVRAVIARNSAAIDARLAANARAAAALGLPGTPAWLIGGVLVVGALDEAGFARAFASARRHARLK</sequence>
<proteinExistence type="predicted"/>
<keyword evidence="3" id="KW-1015">Disulfide bond</keyword>
<dbReference type="Gene3D" id="3.40.30.10">
    <property type="entry name" value="Glutaredoxin"/>
    <property type="match status" value="1"/>
</dbReference>
<evidence type="ECO:0000256" key="3">
    <source>
        <dbReference type="ARBA" id="ARBA00023157"/>
    </source>
</evidence>
<dbReference type="InterPro" id="IPR036249">
    <property type="entry name" value="Thioredoxin-like_sf"/>
</dbReference>
<dbReference type="RefSeq" id="WP_305172580.1">
    <property type="nucleotide sequence ID" value="NZ_JAUUDS010000002.1"/>
</dbReference>
<keyword evidence="2" id="KW-0560">Oxidoreductase</keyword>
<feature type="domain" description="DSBA-like thioredoxin" evidence="5">
    <location>
        <begin position="60"/>
        <end position="203"/>
    </location>
</feature>
<dbReference type="SUPFAM" id="SSF52833">
    <property type="entry name" value="Thioredoxin-like"/>
    <property type="match status" value="1"/>
</dbReference>
<reference evidence="6 7" key="1">
    <citation type="submission" date="2023-07" db="EMBL/GenBank/DDBJ databases">
        <authorList>
            <person name="Kim M.K."/>
        </authorList>
    </citation>
    <scope>NUCLEOTIDE SEQUENCE [LARGE SCALE GENOMIC DNA]</scope>
    <source>
        <strain evidence="6 7">KR1UV-12</strain>
    </source>
</reference>
<evidence type="ECO:0000259" key="5">
    <source>
        <dbReference type="Pfam" id="PF01323"/>
    </source>
</evidence>
<protein>
    <submittedName>
        <fullName evidence="6">DsbA family protein</fullName>
    </submittedName>
</protein>
<evidence type="ECO:0000256" key="4">
    <source>
        <dbReference type="ARBA" id="ARBA00023284"/>
    </source>
</evidence>
<dbReference type="EMBL" id="JAUUDS010000002">
    <property type="protein sequence ID" value="MDP1026948.1"/>
    <property type="molecule type" value="Genomic_DNA"/>
</dbReference>
<keyword evidence="7" id="KW-1185">Reference proteome</keyword>
<dbReference type="Proteomes" id="UP001230685">
    <property type="component" value="Unassembled WGS sequence"/>
</dbReference>
<evidence type="ECO:0000313" key="7">
    <source>
        <dbReference type="Proteomes" id="UP001230685"/>
    </source>
</evidence>
<comment type="caution">
    <text evidence="6">The sequence shown here is derived from an EMBL/GenBank/DDBJ whole genome shotgun (WGS) entry which is preliminary data.</text>
</comment>
<gene>
    <name evidence="6" type="ORF">Q5H91_06975</name>
</gene>
<accession>A0ABT9EK03</accession>
<name>A0ABT9EK03_9SPHN</name>
<evidence type="ECO:0000256" key="2">
    <source>
        <dbReference type="ARBA" id="ARBA00023002"/>
    </source>
</evidence>
<dbReference type="Pfam" id="PF01323">
    <property type="entry name" value="DSBA"/>
    <property type="match status" value="1"/>
</dbReference>
<dbReference type="PANTHER" id="PTHR13887">
    <property type="entry name" value="GLUTATHIONE S-TRANSFERASE KAPPA"/>
    <property type="match status" value="1"/>
</dbReference>
<dbReference type="InterPro" id="IPR001853">
    <property type="entry name" value="DSBA-like_thioredoxin_dom"/>
</dbReference>
<dbReference type="PANTHER" id="PTHR13887:SF14">
    <property type="entry name" value="DISULFIDE BOND FORMATION PROTEIN D"/>
    <property type="match status" value="1"/>
</dbReference>
<keyword evidence="4" id="KW-0676">Redox-active center</keyword>
<keyword evidence="1" id="KW-0732">Signal</keyword>
<evidence type="ECO:0000256" key="1">
    <source>
        <dbReference type="ARBA" id="ARBA00022729"/>
    </source>
</evidence>